<evidence type="ECO:0000259" key="10">
    <source>
        <dbReference type="PROSITE" id="PS50926"/>
    </source>
</evidence>
<evidence type="ECO:0000259" key="12">
    <source>
        <dbReference type="PROSITE" id="PS51918"/>
    </source>
</evidence>
<keyword evidence="13" id="KW-0687">Ribonucleoprotein</keyword>
<dbReference type="GO" id="GO:0005840">
    <property type="term" value="C:ribosome"/>
    <property type="evidence" value="ECO:0007669"/>
    <property type="project" value="UniProtKB-KW"/>
</dbReference>
<dbReference type="GO" id="GO:0051539">
    <property type="term" value="F:4 iron, 4 sulfur cluster binding"/>
    <property type="evidence" value="ECO:0007669"/>
    <property type="project" value="UniProtKB-UniRule"/>
</dbReference>
<comment type="similarity">
    <text evidence="9">Belongs to the methylthiotransferase family. RimO subfamily.</text>
</comment>
<dbReference type="HAMAP" id="MF_01865">
    <property type="entry name" value="MTTase_RimO"/>
    <property type="match status" value="1"/>
</dbReference>
<comment type="cofactor">
    <cofactor evidence="9">
        <name>[4Fe-4S] cluster</name>
        <dbReference type="ChEBI" id="CHEBI:49883"/>
    </cofactor>
    <text evidence="9">Binds 2 [4Fe-4S] clusters. One cluster is coordinated with 3 cysteines and an exchangeable S-adenosyl-L-methionine.</text>
</comment>
<dbReference type="AlphaFoldDB" id="A0A5C8CKV1"/>
<dbReference type="SFLD" id="SFLDS00029">
    <property type="entry name" value="Radical_SAM"/>
    <property type="match status" value="1"/>
</dbReference>
<evidence type="ECO:0000256" key="4">
    <source>
        <dbReference type="ARBA" id="ARBA00022679"/>
    </source>
</evidence>
<dbReference type="InterPro" id="IPR012340">
    <property type="entry name" value="NA-bd_OB-fold"/>
</dbReference>
<dbReference type="SFLD" id="SFLDG01061">
    <property type="entry name" value="methylthiotransferase"/>
    <property type="match status" value="1"/>
</dbReference>
<feature type="binding site" evidence="9">
    <location>
        <position position="157"/>
    </location>
    <ligand>
        <name>[4Fe-4S] cluster</name>
        <dbReference type="ChEBI" id="CHEBI:49883"/>
        <label>2</label>
        <note>4Fe-4S-S-AdoMet</note>
    </ligand>
</feature>
<dbReference type="NCBIfam" id="TIGR01125">
    <property type="entry name" value="30S ribosomal protein S12 methylthiotransferase RimO"/>
    <property type="match status" value="1"/>
</dbReference>
<dbReference type="InterPro" id="IPR013848">
    <property type="entry name" value="Methylthiotransferase_N"/>
</dbReference>
<feature type="binding site" evidence="9">
    <location>
        <position position="81"/>
    </location>
    <ligand>
        <name>[4Fe-4S] cluster</name>
        <dbReference type="ChEBI" id="CHEBI:49883"/>
        <label>1</label>
    </ligand>
</feature>
<dbReference type="Proteomes" id="UP000325116">
    <property type="component" value="Unassembled WGS sequence"/>
</dbReference>
<comment type="function">
    <text evidence="9">Catalyzes the methylthiolation of an aspartic acid residue of ribosomal protein uS12.</text>
</comment>
<proteinExistence type="inferred from homology"/>
<feature type="binding site" evidence="9">
    <location>
        <position position="154"/>
    </location>
    <ligand>
        <name>[4Fe-4S] cluster</name>
        <dbReference type="ChEBI" id="CHEBI:49883"/>
        <label>2</label>
        <note>4Fe-4S-S-AdoMet</note>
    </ligand>
</feature>
<feature type="binding site" evidence="9">
    <location>
        <position position="47"/>
    </location>
    <ligand>
        <name>[4Fe-4S] cluster</name>
        <dbReference type="ChEBI" id="CHEBI:49883"/>
        <label>1</label>
    </ligand>
</feature>
<keyword evidence="2 9" id="KW-0004">4Fe-4S</keyword>
<evidence type="ECO:0000256" key="6">
    <source>
        <dbReference type="ARBA" id="ARBA00022723"/>
    </source>
</evidence>
<evidence type="ECO:0000259" key="11">
    <source>
        <dbReference type="PROSITE" id="PS51449"/>
    </source>
</evidence>
<evidence type="ECO:0000256" key="2">
    <source>
        <dbReference type="ARBA" id="ARBA00022485"/>
    </source>
</evidence>
<keyword evidence="4 9" id="KW-0808">Transferase</keyword>
<dbReference type="EMBL" id="SAXT01000001">
    <property type="protein sequence ID" value="TXJ13597.1"/>
    <property type="molecule type" value="Genomic_DNA"/>
</dbReference>
<comment type="caution">
    <text evidence="13">The sequence shown here is derived from an EMBL/GenBank/DDBJ whole genome shotgun (WGS) entry which is preliminary data.</text>
</comment>
<feature type="binding site" evidence="9">
    <location>
        <position position="150"/>
    </location>
    <ligand>
        <name>[4Fe-4S] cluster</name>
        <dbReference type="ChEBI" id="CHEBI:49883"/>
        <label>2</label>
        <note>4Fe-4S-S-AdoMet</note>
    </ligand>
</feature>
<dbReference type="SFLD" id="SFLDF00274">
    <property type="entry name" value="ribosomal_protein_S12_methylth"/>
    <property type="match status" value="1"/>
</dbReference>
<evidence type="ECO:0000256" key="1">
    <source>
        <dbReference type="ARBA" id="ARBA00003234"/>
    </source>
</evidence>
<dbReference type="Gene3D" id="2.40.50.140">
    <property type="entry name" value="Nucleic acid-binding proteins"/>
    <property type="match status" value="1"/>
</dbReference>
<evidence type="ECO:0000256" key="7">
    <source>
        <dbReference type="ARBA" id="ARBA00023004"/>
    </source>
</evidence>
<comment type="subcellular location">
    <subcellularLocation>
        <location evidence="9">Cytoplasm</location>
    </subcellularLocation>
</comment>
<dbReference type="InterPro" id="IPR006638">
    <property type="entry name" value="Elp3/MiaA/NifB-like_rSAM"/>
</dbReference>
<feature type="domain" description="TRAM" evidence="10">
    <location>
        <begin position="371"/>
        <end position="438"/>
    </location>
</feature>
<dbReference type="PROSITE" id="PS51918">
    <property type="entry name" value="RADICAL_SAM"/>
    <property type="match status" value="1"/>
</dbReference>
<dbReference type="PROSITE" id="PS51449">
    <property type="entry name" value="MTTASE_N"/>
    <property type="match status" value="1"/>
</dbReference>
<dbReference type="InterPro" id="IPR005840">
    <property type="entry name" value="Ribosomal_uS12_MeSTrfase_RimO"/>
</dbReference>
<dbReference type="Pfam" id="PF00919">
    <property type="entry name" value="UPF0004"/>
    <property type="match status" value="1"/>
</dbReference>
<dbReference type="InterPro" id="IPR007197">
    <property type="entry name" value="rSAM"/>
</dbReference>
<dbReference type="GO" id="GO:0006400">
    <property type="term" value="P:tRNA modification"/>
    <property type="evidence" value="ECO:0007669"/>
    <property type="project" value="InterPro"/>
</dbReference>
<keyword evidence="13" id="KW-0689">Ribosomal protein</keyword>
<dbReference type="PROSITE" id="PS50926">
    <property type="entry name" value="TRAM"/>
    <property type="match status" value="1"/>
</dbReference>
<dbReference type="InterPro" id="IPR002792">
    <property type="entry name" value="TRAM_dom"/>
</dbReference>
<dbReference type="GO" id="GO:0046872">
    <property type="term" value="F:metal ion binding"/>
    <property type="evidence" value="ECO:0007669"/>
    <property type="project" value="UniProtKB-KW"/>
</dbReference>
<dbReference type="RefSeq" id="WP_147757734.1">
    <property type="nucleotide sequence ID" value="NZ_SAXT01000001.1"/>
</dbReference>
<comment type="function">
    <text evidence="1">Catalyzes the methylthiolation of N6-(dimethylallyl)adenosine (i(6)A), leading to the formation of 2-methylthio-N6-(dimethylallyl)adenosine (ms(2)i(6)A) at position 37 in tRNAs that read codons beginning with uridine.</text>
</comment>
<dbReference type="FunFam" id="3.80.30.20:FF:000001">
    <property type="entry name" value="tRNA-2-methylthio-N(6)-dimethylallyladenosine synthase 2"/>
    <property type="match status" value="1"/>
</dbReference>
<dbReference type="Pfam" id="PF18693">
    <property type="entry name" value="TRAM_2"/>
    <property type="match status" value="1"/>
</dbReference>
<sequence length="438" mass="50696">MHNIYLQNLGCEKNTVDGEHILAIVKNKGYNIIDNPEEADIIIINTCAFIEDSKKESIDSIFEHSIYKKYGKCKRLIVSGCMSERYKENFLEMFKEVDSAIGIHNLNNILNAIEKDGFHNAEENISYKEYNERINTGSLHSAYIRISDGCHANCSFCAIPSIRGKHRSRKIEDIVKEVKNYSQNGVKEINLIAQETTYYGYDLYEKLALPDLLKNLSEIEGIEWIRVLYQNPVILTDKIIESFFKIDKVLPYFDIPLQHVDKNILKDMNRGNRSYKFYRNMIDKIRKFDDNAVIRTSFIVGFPGETSESFKKLLKFIKNAKIDRVGVFTYSEEDGTDALLINKTKISKRKKLFLREKLMKTAIEVSEERLSRFIGKTIDVLIEKKEDDKFIGRSIYDAPEVDGYVEVYNGNDNIKAGDIIKVDIKHNTEYDLIGDYIN</sequence>
<dbReference type="Gene3D" id="3.80.30.20">
    <property type="entry name" value="tm_1862 like domain"/>
    <property type="match status" value="1"/>
</dbReference>
<dbReference type="PROSITE" id="PS01278">
    <property type="entry name" value="MTTASE_RADICAL"/>
    <property type="match status" value="1"/>
</dbReference>
<dbReference type="InterPro" id="IPR020612">
    <property type="entry name" value="Methylthiotransferase_CS"/>
</dbReference>
<dbReference type="CDD" id="cd01335">
    <property type="entry name" value="Radical_SAM"/>
    <property type="match status" value="1"/>
</dbReference>
<feature type="domain" description="Radical SAM core" evidence="12">
    <location>
        <begin position="136"/>
        <end position="368"/>
    </location>
</feature>
<keyword evidence="8 9" id="KW-0411">Iron-sulfur</keyword>
<dbReference type="InterPro" id="IPR058240">
    <property type="entry name" value="rSAM_sf"/>
</dbReference>
<dbReference type="SMART" id="SM00729">
    <property type="entry name" value="Elp3"/>
    <property type="match status" value="1"/>
</dbReference>
<dbReference type="InterPro" id="IPR023404">
    <property type="entry name" value="rSAM_horseshoe"/>
</dbReference>
<dbReference type="Pfam" id="PF04055">
    <property type="entry name" value="Radical_SAM"/>
    <property type="match status" value="1"/>
</dbReference>
<accession>A0A5C8CKV1</accession>
<keyword evidence="7 9" id="KW-0408">Iron</keyword>
<keyword evidence="6 9" id="KW-0479">Metal-binding</keyword>
<evidence type="ECO:0000256" key="5">
    <source>
        <dbReference type="ARBA" id="ARBA00022691"/>
    </source>
</evidence>
<reference evidence="13 14" key="1">
    <citation type="journal article" date="1992" name="Lakartidningen">
        <title>[Penicillin V and not amoxicillin is the first choice preparation in acute otitis].</title>
        <authorList>
            <person name="Kamme C."/>
            <person name="Lundgren K."/>
            <person name="Prellner K."/>
        </authorList>
    </citation>
    <scope>NUCLEOTIDE SEQUENCE [LARGE SCALE GENOMIC DNA]</scope>
    <source>
        <strain evidence="13 14">W1</strain>
    </source>
</reference>
<feature type="binding site" evidence="9">
    <location>
        <position position="11"/>
    </location>
    <ligand>
        <name>[4Fe-4S] cluster</name>
        <dbReference type="ChEBI" id="CHEBI:49883"/>
        <label>1</label>
    </ligand>
</feature>
<evidence type="ECO:0000256" key="3">
    <source>
        <dbReference type="ARBA" id="ARBA00022490"/>
    </source>
</evidence>
<dbReference type="GO" id="GO:0035599">
    <property type="term" value="F:aspartic acid methylthiotransferase activity"/>
    <property type="evidence" value="ECO:0007669"/>
    <property type="project" value="TreeGrafter"/>
</dbReference>
<dbReference type="SFLD" id="SFLDG01082">
    <property type="entry name" value="B12-binding_domain_containing"/>
    <property type="match status" value="1"/>
</dbReference>
<dbReference type="NCBIfam" id="TIGR00089">
    <property type="entry name" value="MiaB/RimO family radical SAM methylthiotransferase"/>
    <property type="match status" value="1"/>
</dbReference>
<evidence type="ECO:0000256" key="8">
    <source>
        <dbReference type="ARBA" id="ARBA00023014"/>
    </source>
</evidence>
<dbReference type="FunFam" id="2.40.50.140:FF:000210">
    <property type="entry name" value="Ribosomal protein S12 methylthiotransferase RimO"/>
    <property type="match status" value="1"/>
</dbReference>
<dbReference type="EC" id="2.8.4.4" evidence="9"/>
<name>A0A5C8CKV1_9SPIR</name>
<protein>
    <recommendedName>
        <fullName evidence="9">Ribosomal protein uS12 methylthiotransferase RimO</fullName>
        <shortName evidence="9">uS12 MTTase</shortName>
        <shortName evidence="9">uS12 methylthiotransferase</shortName>
        <ecNumber evidence="9">2.8.4.4</ecNumber>
    </recommendedName>
    <alternativeName>
        <fullName evidence="9">Ribosomal protein uS12 (aspartate-C(3))-methylthiotransferase</fullName>
    </alternativeName>
    <alternativeName>
        <fullName evidence="9">Ribosome maturation factor RimO</fullName>
    </alternativeName>
</protein>
<dbReference type="Gene3D" id="3.40.50.12160">
    <property type="entry name" value="Methylthiotransferase, N-terminal domain"/>
    <property type="match status" value="1"/>
</dbReference>
<evidence type="ECO:0000256" key="9">
    <source>
        <dbReference type="HAMAP-Rule" id="MF_01865"/>
    </source>
</evidence>
<keyword evidence="3 9" id="KW-0963">Cytoplasm</keyword>
<evidence type="ECO:0000313" key="13">
    <source>
        <dbReference type="EMBL" id="TXJ13597.1"/>
    </source>
</evidence>
<dbReference type="PANTHER" id="PTHR43837:SF1">
    <property type="entry name" value="RIBOSOMAL PROTEIN US12 METHYLTHIOTRANSFERASE RIMO"/>
    <property type="match status" value="1"/>
</dbReference>
<dbReference type="GO" id="GO:0103039">
    <property type="term" value="F:protein methylthiotransferase activity"/>
    <property type="evidence" value="ECO:0007669"/>
    <property type="project" value="UniProtKB-EC"/>
</dbReference>
<feature type="domain" description="MTTase N-terminal" evidence="11">
    <location>
        <begin position="2"/>
        <end position="118"/>
    </location>
</feature>
<dbReference type="InterPro" id="IPR005839">
    <property type="entry name" value="Methylthiotransferase"/>
</dbReference>
<dbReference type="GO" id="GO:0005829">
    <property type="term" value="C:cytosol"/>
    <property type="evidence" value="ECO:0007669"/>
    <property type="project" value="TreeGrafter"/>
</dbReference>
<dbReference type="SUPFAM" id="SSF102114">
    <property type="entry name" value="Radical SAM enzymes"/>
    <property type="match status" value="1"/>
</dbReference>
<evidence type="ECO:0000313" key="14">
    <source>
        <dbReference type="Proteomes" id="UP000325116"/>
    </source>
</evidence>
<comment type="catalytic activity">
    <reaction evidence="9">
        <text>L-aspartate(89)-[ribosomal protein uS12]-hydrogen + (sulfur carrier)-SH + AH2 + 2 S-adenosyl-L-methionine = 3-methylsulfanyl-L-aspartate(89)-[ribosomal protein uS12]-hydrogen + (sulfur carrier)-H + 5'-deoxyadenosine + L-methionine + A + S-adenosyl-L-homocysteine + 2 H(+)</text>
        <dbReference type="Rhea" id="RHEA:37087"/>
        <dbReference type="Rhea" id="RHEA-COMP:10460"/>
        <dbReference type="Rhea" id="RHEA-COMP:10461"/>
        <dbReference type="Rhea" id="RHEA-COMP:14737"/>
        <dbReference type="Rhea" id="RHEA-COMP:14739"/>
        <dbReference type="ChEBI" id="CHEBI:13193"/>
        <dbReference type="ChEBI" id="CHEBI:15378"/>
        <dbReference type="ChEBI" id="CHEBI:17319"/>
        <dbReference type="ChEBI" id="CHEBI:17499"/>
        <dbReference type="ChEBI" id="CHEBI:29917"/>
        <dbReference type="ChEBI" id="CHEBI:29961"/>
        <dbReference type="ChEBI" id="CHEBI:57844"/>
        <dbReference type="ChEBI" id="CHEBI:57856"/>
        <dbReference type="ChEBI" id="CHEBI:59789"/>
        <dbReference type="ChEBI" id="CHEBI:64428"/>
        <dbReference type="ChEBI" id="CHEBI:73599"/>
        <dbReference type="EC" id="2.8.4.4"/>
    </reaction>
</comment>
<gene>
    <name evidence="9 13" type="primary">rimO</name>
    <name evidence="13" type="ORF">EPJ80_02340</name>
</gene>
<keyword evidence="5 9" id="KW-0949">S-adenosyl-L-methionine</keyword>
<dbReference type="PANTHER" id="PTHR43837">
    <property type="entry name" value="RIBOSOMAL PROTEIN S12 METHYLTHIOTRANSFERASE RIMO"/>
    <property type="match status" value="1"/>
</dbReference>
<organism evidence="13 14">
    <name type="scientific">Brachyspira aalborgi</name>
    <dbReference type="NCBI Taxonomy" id="29522"/>
    <lineage>
        <taxon>Bacteria</taxon>
        <taxon>Pseudomonadati</taxon>
        <taxon>Spirochaetota</taxon>
        <taxon>Spirochaetia</taxon>
        <taxon>Brachyspirales</taxon>
        <taxon>Brachyspiraceae</taxon>
        <taxon>Brachyspira</taxon>
    </lineage>
</organism>
<dbReference type="FunFam" id="3.40.50.12160:FF:000003">
    <property type="entry name" value="CDK5 regulatory subunit-associated protein 1"/>
    <property type="match status" value="1"/>
</dbReference>
<dbReference type="InterPro" id="IPR038135">
    <property type="entry name" value="Methylthiotransferase_N_sf"/>
</dbReference>